<comment type="caution">
    <text evidence="6">The sequence shown here is derived from an EMBL/GenBank/DDBJ whole genome shotgun (WGS) entry which is preliminary data.</text>
</comment>
<dbReference type="SUPFAM" id="SSF53850">
    <property type="entry name" value="Periplasmic binding protein-like II"/>
    <property type="match status" value="1"/>
</dbReference>
<dbReference type="InterPro" id="IPR058163">
    <property type="entry name" value="LysR-type_TF_proteobact-type"/>
</dbReference>
<sequence length="309" mass="33915">MEQMKRLALFAQVVESGSMTAAARLLEMSPSAVSQQVRQLEQETGVVLLHRSTRQLTLTTVGEGVYEHCREMLHAARAAEALLAAQQDAPGGELRIASTIMFGAQHLGRALAPLLLDYPQLGLRILSTNDPVDLIAERVDLAIRLGEAEDSNLVARKLGSLRYVLVAAPAYLARMGTPAEPEDLQQHQMLILTSRNNPTRFPFTHLHSGEERVLELNGRIQGNESQALATLNLQGLGLFHRFELDIQPELAAGSLVRVLPQWQLPQVNLYAVTTSREALPAKVRYAIAAIRHYLLQAQHAGAAIEVVPE</sequence>
<dbReference type="InterPro" id="IPR036388">
    <property type="entry name" value="WH-like_DNA-bd_sf"/>
</dbReference>
<evidence type="ECO:0000313" key="6">
    <source>
        <dbReference type="EMBL" id="MFC3912253.1"/>
    </source>
</evidence>
<comment type="similarity">
    <text evidence="1">Belongs to the LysR transcriptional regulatory family.</text>
</comment>
<dbReference type="PROSITE" id="PS50931">
    <property type="entry name" value="HTH_LYSR"/>
    <property type="match status" value="1"/>
</dbReference>
<evidence type="ECO:0000259" key="5">
    <source>
        <dbReference type="PROSITE" id="PS50931"/>
    </source>
</evidence>
<dbReference type="Gene3D" id="3.40.190.290">
    <property type="match status" value="1"/>
</dbReference>
<organism evidence="6 7">
    <name type="scientific">Pseudaeromonas sharmana</name>
    <dbReference type="NCBI Taxonomy" id="328412"/>
    <lineage>
        <taxon>Bacteria</taxon>
        <taxon>Pseudomonadati</taxon>
        <taxon>Pseudomonadota</taxon>
        <taxon>Gammaproteobacteria</taxon>
        <taxon>Aeromonadales</taxon>
        <taxon>Aeromonadaceae</taxon>
        <taxon>Pseudaeromonas</taxon>
    </lineage>
</organism>
<accession>A0ABV8CJT2</accession>
<dbReference type="Pfam" id="PF03466">
    <property type="entry name" value="LysR_substrate"/>
    <property type="match status" value="1"/>
</dbReference>
<keyword evidence="2" id="KW-0805">Transcription regulation</keyword>
<reference evidence="7" key="1">
    <citation type="journal article" date="2019" name="Int. J. Syst. Evol. Microbiol.">
        <title>The Global Catalogue of Microorganisms (GCM) 10K type strain sequencing project: providing services to taxonomists for standard genome sequencing and annotation.</title>
        <authorList>
            <consortium name="The Broad Institute Genomics Platform"/>
            <consortium name="The Broad Institute Genome Sequencing Center for Infectious Disease"/>
            <person name="Wu L."/>
            <person name="Ma J."/>
        </authorList>
    </citation>
    <scope>NUCLEOTIDE SEQUENCE [LARGE SCALE GENOMIC DNA]</scope>
    <source>
        <strain evidence="7">CCUG 54939</strain>
    </source>
</reference>
<dbReference type="InterPro" id="IPR000847">
    <property type="entry name" value="LysR_HTH_N"/>
</dbReference>
<evidence type="ECO:0000256" key="3">
    <source>
        <dbReference type="ARBA" id="ARBA00023125"/>
    </source>
</evidence>
<dbReference type="Pfam" id="PF00126">
    <property type="entry name" value="HTH_1"/>
    <property type="match status" value="1"/>
</dbReference>
<dbReference type="SUPFAM" id="SSF46785">
    <property type="entry name" value="Winged helix' DNA-binding domain"/>
    <property type="match status" value="1"/>
</dbReference>
<dbReference type="RefSeq" id="WP_377150354.1">
    <property type="nucleotide sequence ID" value="NZ_JBHSAF010000001.1"/>
</dbReference>
<keyword evidence="4" id="KW-0804">Transcription</keyword>
<feature type="domain" description="HTH lysR-type" evidence="5">
    <location>
        <begin position="1"/>
        <end position="59"/>
    </location>
</feature>
<evidence type="ECO:0000256" key="2">
    <source>
        <dbReference type="ARBA" id="ARBA00023015"/>
    </source>
</evidence>
<name>A0ABV8CJT2_9GAMM</name>
<dbReference type="Gene3D" id="1.10.10.10">
    <property type="entry name" value="Winged helix-like DNA-binding domain superfamily/Winged helix DNA-binding domain"/>
    <property type="match status" value="1"/>
</dbReference>
<evidence type="ECO:0000256" key="1">
    <source>
        <dbReference type="ARBA" id="ARBA00009437"/>
    </source>
</evidence>
<dbReference type="CDD" id="cd08422">
    <property type="entry name" value="PBP2_CrgA_like"/>
    <property type="match status" value="1"/>
</dbReference>
<gene>
    <name evidence="6" type="ORF">ACFOSS_02085</name>
</gene>
<evidence type="ECO:0000313" key="7">
    <source>
        <dbReference type="Proteomes" id="UP001595692"/>
    </source>
</evidence>
<protein>
    <submittedName>
        <fullName evidence="6">LysR family transcriptional regulator</fullName>
    </submittedName>
</protein>
<keyword evidence="3" id="KW-0238">DNA-binding</keyword>
<dbReference type="Proteomes" id="UP001595692">
    <property type="component" value="Unassembled WGS sequence"/>
</dbReference>
<dbReference type="PANTHER" id="PTHR30537">
    <property type="entry name" value="HTH-TYPE TRANSCRIPTIONAL REGULATOR"/>
    <property type="match status" value="1"/>
</dbReference>
<evidence type="ECO:0000256" key="4">
    <source>
        <dbReference type="ARBA" id="ARBA00023163"/>
    </source>
</evidence>
<dbReference type="InterPro" id="IPR036390">
    <property type="entry name" value="WH_DNA-bd_sf"/>
</dbReference>
<dbReference type="EMBL" id="JBHSAF010000001">
    <property type="protein sequence ID" value="MFC3912253.1"/>
    <property type="molecule type" value="Genomic_DNA"/>
</dbReference>
<dbReference type="InterPro" id="IPR005119">
    <property type="entry name" value="LysR_subst-bd"/>
</dbReference>
<keyword evidence="7" id="KW-1185">Reference proteome</keyword>
<proteinExistence type="inferred from homology"/>
<dbReference type="PANTHER" id="PTHR30537:SF30">
    <property type="entry name" value="TRANSCRIPTIONAL REGULATOR-RELATED"/>
    <property type="match status" value="1"/>
</dbReference>